<reference evidence="1 2" key="1">
    <citation type="submission" date="2018-02" db="EMBL/GenBank/DDBJ databases">
        <authorList>
            <person name="Cohen D.B."/>
            <person name="Kent A.D."/>
        </authorList>
    </citation>
    <scope>NUCLEOTIDE SEQUENCE [LARGE SCALE GENOMIC DNA]</scope>
    <source>
        <strain evidence="1 2">CCAP 1448/3</strain>
    </source>
</reference>
<organism evidence="1 2">
    <name type="scientific">Merismopedia glauca CCAP 1448/3</name>
    <dbReference type="NCBI Taxonomy" id="1296344"/>
    <lineage>
        <taxon>Bacteria</taxon>
        <taxon>Bacillati</taxon>
        <taxon>Cyanobacteriota</taxon>
        <taxon>Cyanophyceae</taxon>
        <taxon>Synechococcales</taxon>
        <taxon>Merismopediaceae</taxon>
        <taxon>Merismopedia</taxon>
    </lineage>
</organism>
<gene>
    <name evidence="1" type="ORF">C7B64_11840</name>
</gene>
<proteinExistence type="predicted"/>
<dbReference type="RefSeq" id="WP_106288860.1">
    <property type="nucleotide sequence ID" value="NZ_CAWNTC010000044.1"/>
</dbReference>
<evidence type="ECO:0000313" key="2">
    <source>
        <dbReference type="Proteomes" id="UP000238762"/>
    </source>
</evidence>
<accession>A0A2T1C370</accession>
<dbReference type="Proteomes" id="UP000238762">
    <property type="component" value="Unassembled WGS sequence"/>
</dbReference>
<protein>
    <submittedName>
        <fullName evidence="1">Uncharacterized protein</fullName>
    </submittedName>
</protein>
<keyword evidence="2" id="KW-1185">Reference proteome</keyword>
<dbReference type="EMBL" id="PVWJ01000051">
    <property type="protein sequence ID" value="PSB02716.1"/>
    <property type="molecule type" value="Genomic_DNA"/>
</dbReference>
<name>A0A2T1C370_9CYAN</name>
<evidence type="ECO:0000313" key="1">
    <source>
        <dbReference type="EMBL" id="PSB02716.1"/>
    </source>
</evidence>
<sequence length="249" mass="28840">MLIAVVITADRETSNGTNSVVTNQSQRFVQSLTDTLSELTAVEVNTMVVDDITPNKFIPWEVYRDIYPISKQYLDRQGIHKSLRQQYLHLRKQLEIEYCLYLKENDPTILQDSRILTDPTVSIEQIETRLPNPLNPGISSQEVNKINELLHNGRLLRTLRKIGELKVSLDRQNQMLNSSDNAPTLDSNIIYVQTITQIDGEITNRFHQQFLNHQHKDLIFQLHQEAVTMGDRQWQGLVEFTVKLLQFLS</sequence>
<dbReference type="AlphaFoldDB" id="A0A2T1C370"/>
<reference evidence="1 2" key="2">
    <citation type="submission" date="2018-03" db="EMBL/GenBank/DDBJ databases">
        <title>The ancient ancestry and fast evolution of plastids.</title>
        <authorList>
            <person name="Moore K.R."/>
            <person name="Magnabosco C."/>
            <person name="Momper L."/>
            <person name="Gold D.A."/>
            <person name="Bosak T."/>
            <person name="Fournier G.P."/>
        </authorList>
    </citation>
    <scope>NUCLEOTIDE SEQUENCE [LARGE SCALE GENOMIC DNA]</scope>
    <source>
        <strain evidence="1 2">CCAP 1448/3</strain>
    </source>
</reference>
<comment type="caution">
    <text evidence="1">The sequence shown here is derived from an EMBL/GenBank/DDBJ whole genome shotgun (WGS) entry which is preliminary data.</text>
</comment>
<dbReference type="OrthoDB" id="570769at2"/>